<evidence type="ECO:0000256" key="4">
    <source>
        <dbReference type="ARBA" id="ARBA00022475"/>
    </source>
</evidence>
<keyword evidence="4" id="KW-1003">Cell membrane</keyword>
<evidence type="ECO:0000313" key="24">
    <source>
        <dbReference type="Proteomes" id="UP000323067"/>
    </source>
</evidence>
<evidence type="ECO:0000256" key="1">
    <source>
        <dbReference type="ARBA" id="ARBA00004609"/>
    </source>
</evidence>
<dbReference type="InterPro" id="IPR001002">
    <property type="entry name" value="Chitin-bd_1"/>
</dbReference>
<evidence type="ECO:0000256" key="19">
    <source>
        <dbReference type="SAM" id="MobiDB-lite"/>
    </source>
</evidence>
<dbReference type="PANTHER" id="PTHR37928:SF1">
    <property type="entry name" value="CFEM DOMAIN PROTEIN (AFU_ORTHOLOGUE AFUA_6G14090)"/>
    <property type="match status" value="1"/>
</dbReference>
<evidence type="ECO:0000256" key="8">
    <source>
        <dbReference type="ARBA" id="ARBA00022669"/>
    </source>
</evidence>
<feature type="disulfide bond" evidence="17">
    <location>
        <begin position="217"/>
        <end position="231"/>
    </location>
</feature>
<feature type="binding site" description="axial binding residue" evidence="18">
    <location>
        <position position="304"/>
    </location>
    <ligand>
        <name>heme</name>
        <dbReference type="ChEBI" id="CHEBI:30413"/>
    </ligand>
    <ligandPart>
        <name>Fe</name>
        <dbReference type="ChEBI" id="CHEBI:18248"/>
    </ligandPart>
</feature>
<dbReference type="OrthoDB" id="2019572at2759"/>
<keyword evidence="12" id="KW-0472">Membrane</keyword>
<evidence type="ECO:0000256" key="14">
    <source>
        <dbReference type="ARBA" id="ARBA00023180"/>
    </source>
</evidence>
<evidence type="ECO:0000256" key="18">
    <source>
        <dbReference type="PROSITE-ProRule" id="PRU01356"/>
    </source>
</evidence>
<dbReference type="GO" id="GO:0005576">
    <property type="term" value="C:extracellular region"/>
    <property type="evidence" value="ECO:0007669"/>
    <property type="project" value="UniProtKB-SubCell"/>
</dbReference>
<comment type="similarity">
    <text evidence="16">Belongs to the secreted LysM effector family.</text>
</comment>
<sequence>MRLHQRVSVVSSAIVLCLTVLAEAKNQCAPVTWLAGQFEHIKARQLVTGTSSIQTSSTTSSGPSSSLASSATPTSTPVEIEISPTISSGNVTDGEVNCRYAGSTMDMDINYYTCKALADMYDITIEKFFLLNPELDRDCGNIKADTDYCVDGFTEPLRALNGLCGPQMATQPASTREDCADGTCYEGACAGDSVFTTNGECGQQHGYKMCAGIWGDCCNADGKCGTGEAFCGLGNCQLGNCTLPHWPSSTRTTITSKSGATSSTTTTTPPSVTSPNEAALPSCGKLCLDNMRAQHSALGCSAGDALCLCNNVNFGYGLRDCASGACESNVASTVTSFGSAYCSYATATPTPQPSFGFQVQPHWNGDCSGDSGIGLLEFESGSNGRCVNLNCNAGSLDIAATGDCPGGHIQLSYWQQPGCSGEWYGYGYTSRDTCRALWSWGTKFKSLWMKCTQPDKDCVAQGQCAPDAEPSVGICNAQAVPAFRLKTRYHADCTGDVHDDVEVSAGSNGRCIETNCMVGSLDITDAGDCPDDEVQISYWSDHGCAGDWYGYGYGSRNTCRSLWSSGNKFRSLWVKCAKKSDDCVSKGECDVHTEPEKSLC</sequence>
<keyword evidence="15" id="KW-0449">Lipoprotein</keyword>
<evidence type="ECO:0000256" key="6">
    <source>
        <dbReference type="ARBA" id="ARBA00022617"/>
    </source>
</evidence>
<comment type="caution">
    <text evidence="17">Lacks conserved residue(s) required for the propagation of feature annotation.</text>
</comment>
<keyword evidence="8 17" id="KW-0147">Chitin-binding</keyword>
<feature type="disulfide bond" evidence="18">
    <location>
        <begin position="300"/>
        <end position="307"/>
    </location>
</feature>
<feature type="region of interest" description="Disordered" evidence="19">
    <location>
        <begin position="252"/>
        <end position="276"/>
    </location>
</feature>
<evidence type="ECO:0000256" key="11">
    <source>
        <dbReference type="ARBA" id="ARBA00023004"/>
    </source>
</evidence>
<accession>A0A2H4SLY1</accession>
<evidence type="ECO:0000256" key="7">
    <source>
        <dbReference type="ARBA" id="ARBA00022622"/>
    </source>
</evidence>
<evidence type="ECO:0000256" key="15">
    <source>
        <dbReference type="ARBA" id="ARBA00023288"/>
    </source>
</evidence>
<keyword evidence="14" id="KW-0325">Glycoprotein</keyword>
<feature type="compositionally biased region" description="Low complexity" evidence="19">
    <location>
        <begin position="52"/>
        <end position="76"/>
    </location>
</feature>
<feature type="disulfide bond" evidence="18">
    <location>
        <begin position="309"/>
        <end position="342"/>
    </location>
</feature>
<keyword evidence="6 18" id="KW-0349">Heme</keyword>
<dbReference type="InterPro" id="IPR008427">
    <property type="entry name" value="Extracellular_membr_CFEM_dom"/>
</dbReference>
<comment type="subcellular location">
    <subcellularLocation>
        <location evidence="1">Cell membrane</location>
        <topology evidence="1">Lipid-anchor</topology>
        <topology evidence="1">GPI-anchor</topology>
    </subcellularLocation>
    <subcellularLocation>
        <location evidence="2">Secreted</location>
    </subcellularLocation>
</comment>
<keyword evidence="13 17" id="KW-1015">Disulfide bond</keyword>
<organism evidence="23 24">
    <name type="scientific">Cordyceps militaris</name>
    <name type="common">Caterpillar fungus</name>
    <name type="synonym">Clavaria militaris</name>
    <dbReference type="NCBI Taxonomy" id="73501"/>
    <lineage>
        <taxon>Eukaryota</taxon>
        <taxon>Fungi</taxon>
        <taxon>Dikarya</taxon>
        <taxon>Ascomycota</taxon>
        <taxon>Pezizomycotina</taxon>
        <taxon>Sordariomycetes</taxon>
        <taxon>Hypocreomycetidae</taxon>
        <taxon>Hypocreales</taxon>
        <taxon>Cordycipitaceae</taxon>
        <taxon>Cordyceps</taxon>
    </lineage>
</organism>
<feature type="domain" description="CFEM" evidence="22">
    <location>
        <begin position="255"/>
        <end position="370"/>
    </location>
</feature>
<evidence type="ECO:0000256" key="16">
    <source>
        <dbReference type="ARBA" id="ARBA00044955"/>
    </source>
</evidence>
<evidence type="ECO:0000259" key="22">
    <source>
        <dbReference type="PROSITE" id="PS52012"/>
    </source>
</evidence>
<name>A0A2H4SLY1_CORMI</name>
<dbReference type="GO" id="GO:0046872">
    <property type="term" value="F:metal ion binding"/>
    <property type="evidence" value="ECO:0007669"/>
    <property type="project" value="UniProtKB-UniRule"/>
</dbReference>
<feature type="compositionally biased region" description="Low complexity" evidence="19">
    <location>
        <begin position="252"/>
        <end position="275"/>
    </location>
</feature>
<evidence type="ECO:0000256" key="2">
    <source>
        <dbReference type="ARBA" id="ARBA00004613"/>
    </source>
</evidence>
<dbReference type="InterPro" id="IPR036861">
    <property type="entry name" value="Endochitinase-like_sf"/>
</dbReference>
<evidence type="ECO:0000256" key="9">
    <source>
        <dbReference type="ARBA" id="ARBA00022723"/>
    </source>
</evidence>
<evidence type="ECO:0000256" key="5">
    <source>
        <dbReference type="ARBA" id="ARBA00022525"/>
    </source>
</evidence>
<proteinExistence type="inferred from homology"/>
<evidence type="ECO:0000313" key="23">
    <source>
        <dbReference type="EMBL" id="ATY64111.1"/>
    </source>
</evidence>
<evidence type="ECO:0000256" key="3">
    <source>
        <dbReference type="ARBA" id="ARBA00010031"/>
    </source>
</evidence>
<dbReference type="PROSITE" id="PS50941">
    <property type="entry name" value="CHIT_BIND_I_2"/>
    <property type="match status" value="1"/>
</dbReference>
<dbReference type="PANTHER" id="PTHR37928">
    <property type="entry name" value="CFEM DOMAIN PROTEIN (AFU_ORTHOLOGUE AFUA_6G14090)"/>
    <property type="match status" value="1"/>
</dbReference>
<keyword evidence="5" id="KW-0964">Secreted</keyword>
<gene>
    <name evidence="23" type="ORF">A9K55_003766</name>
</gene>
<dbReference type="VEuPathDB" id="FungiDB:A9K55_003766"/>
<dbReference type="Gene3D" id="3.10.350.10">
    <property type="entry name" value="LysM domain"/>
    <property type="match status" value="1"/>
</dbReference>
<dbReference type="GO" id="GO:0005886">
    <property type="term" value="C:plasma membrane"/>
    <property type="evidence" value="ECO:0007669"/>
    <property type="project" value="UniProtKB-SubCell"/>
</dbReference>
<evidence type="ECO:0000256" key="12">
    <source>
        <dbReference type="ARBA" id="ARBA00023136"/>
    </source>
</evidence>
<evidence type="ECO:0000256" key="17">
    <source>
        <dbReference type="PROSITE-ProRule" id="PRU00261"/>
    </source>
</evidence>
<keyword evidence="7" id="KW-0336">GPI-anchor</keyword>
<dbReference type="EMBL" id="CP023325">
    <property type="protein sequence ID" value="ATY64111.1"/>
    <property type="molecule type" value="Genomic_DNA"/>
</dbReference>
<evidence type="ECO:0000256" key="10">
    <source>
        <dbReference type="ARBA" id="ARBA00022729"/>
    </source>
</evidence>
<dbReference type="Pfam" id="PF05730">
    <property type="entry name" value="CFEM"/>
    <property type="match status" value="1"/>
</dbReference>
<dbReference type="InterPro" id="IPR051735">
    <property type="entry name" value="CFEM_domain"/>
</dbReference>
<evidence type="ECO:0000256" key="20">
    <source>
        <dbReference type="SAM" id="SignalP"/>
    </source>
</evidence>
<keyword evidence="10 20" id="KW-0732">Signal</keyword>
<dbReference type="GO" id="GO:0008061">
    <property type="term" value="F:chitin binding"/>
    <property type="evidence" value="ECO:0007669"/>
    <property type="project" value="UniProtKB-UniRule"/>
</dbReference>
<feature type="region of interest" description="Disordered" evidence="19">
    <location>
        <begin position="52"/>
        <end position="77"/>
    </location>
</feature>
<dbReference type="SMART" id="SM00747">
    <property type="entry name" value="CFEM"/>
    <property type="match status" value="1"/>
</dbReference>
<dbReference type="GO" id="GO:0098552">
    <property type="term" value="C:side of membrane"/>
    <property type="evidence" value="ECO:0007669"/>
    <property type="project" value="UniProtKB-KW"/>
</dbReference>
<dbReference type="InterPro" id="IPR036779">
    <property type="entry name" value="LysM_dom_sf"/>
</dbReference>
<feature type="domain" description="Chitin-binding type-1" evidence="21">
    <location>
        <begin position="198"/>
        <end position="243"/>
    </location>
</feature>
<dbReference type="Proteomes" id="UP000323067">
    <property type="component" value="Chromosome v"/>
</dbReference>
<keyword evidence="11 18" id="KW-0408">Iron</keyword>
<keyword evidence="9 18" id="KW-0479">Metal-binding</keyword>
<evidence type="ECO:0000256" key="13">
    <source>
        <dbReference type="ARBA" id="ARBA00023157"/>
    </source>
</evidence>
<comment type="similarity">
    <text evidence="3">Belongs to the RBT5 family.</text>
</comment>
<protein>
    <submittedName>
        <fullName evidence="23">CFEM domain-containing</fullName>
    </submittedName>
</protein>
<feature type="signal peptide" evidence="20">
    <location>
        <begin position="1"/>
        <end position="24"/>
    </location>
</feature>
<dbReference type="VEuPathDB" id="FungiDB:CCM_05467"/>
<reference evidence="23 24" key="1">
    <citation type="journal article" date="2017" name="BMC Genomics">
        <title>Chromosome level assembly and secondary metabolite potential of the parasitic fungus Cordyceps militaris.</title>
        <authorList>
            <person name="Kramer G.J."/>
            <person name="Nodwell J.R."/>
        </authorList>
    </citation>
    <scope>NUCLEOTIDE SEQUENCE [LARGE SCALE GENOMIC DNA]</scope>
    <source>
        <strain evidence="23 24">ATCC 34164</strain>
    </source>
</reference>
<dbReference type="Gene3D" id="3.30.60.10">
    <property type="entry name" value="Endochitinase-like"/>
    <property type="match status" value="1"/>
</dbReference>
<dbReference type="AlphaFoldDB" id="A0A2H4SLY1"/>
<feature type="chain" id="PRO_5014183006" evidence="20">
    <location>
        <begin position="25"/>
        <end position="600"/>
    </location>
</feature>
<evidence type="ECO:0000259" key="21">
    <source>
        <dbReference type="PROSITE" id="PS50941"/>
    </source>
</evidence>
<dbReference type="PROSITE" id="PS52012">
    <property type="entry name" value="CFEM"/>
    <property type="match status" value="1"/>
</dbReference>